<evidence type="ECO:0000256" key="1">
    <source>
        <dbReference type="SAM" id="MobiDB-lite"/>
    </source>
</evidence>
<keyword evidence="2" id="KW-1133">Transmembrane helix</keyword>
<name>A0ABM4Z6Z6_VULVU</name>
<evidence type="ECO:0000313" key="3">
    <source>
        <dbReference type="Proteomes" id="UP001652641"/>
    </source>
</evidence>
<sequence length="400" mass="44786">MRDAERDAWLFLRGDRFPELQHQRYLFSPIRTHFWHFHASGLLWLAPFPPVSDGKAKSLRTLLPKSTRHSKGGLEPKSSSPSPGAGSNTEFSSSSKTLDEGLAKIFDEILQQVFSKVPLDKMRTAGKSITKREVKESKGLLWLAPFPPVSDGKAKSLRTLLPKSTRHSKSGLEPKSSSPSPGAGYPSVKSLINTELISSSNNREQHLAKLFDDILHQVFYKVPHETSFAEARTAGNSVTKREMEESFIKAASVAGYSTEPRFLLGSMDRISINGRRDKEPSLFNGNINERLTTGDEEGLQEAVKTDTQDKNVPCTQLLHFLQRNIILAAASVAGILVVTTLLLLALTTCIRRKRPLHPPANTTYNVFIMSGKSWWQKYQEKNLRKHSDKQKQLLKSKSRI</sequence>
<feature type="transmembrane region" description="Helical" evidence="2">
    <location>
        <begin position="325"/>
        <end position="346"/>
    </location>
</feature>
<feature type="region of interest" description="Disordered" evidence="1">
    <location>
        <begin position="65"/>
        <end position="94"/>
    </location>
</feature>
<dbReference type="GeneID" id="112915182"/>
<keyword evidence="3" id="KW-1185">Reference proteome</keyword>
<feature type="compositionally biased region" description="Low complexity" evidence="1">
    <location>
        <begin position="174"/>
        <end position="185"/>
    </location>
</feature>
<accession>A0ABM4Z6Z6</accession>
<evidence type="ECO:0000313" key="4">
    <source>
        <dbReference type="RefSeq" id="XP_072598315.1"/>
    </source>
</evidence>
<reference evidence="4" key="1">
    <citation type="submission" date="2025-08" db="UniProtKB">
        <authorList>
            <consortium name="RefSeq"/>
        </authorList>
    </citation>
    <scope>IDENTIFICATION</scope>
    <source>
        <tissue evidence="4">Cell line</tissue>
    </source>
</reference>
<gene>
    <name evidence="4" type="primary">C16H2orf92</name>
</gene>
<proteinExistence type="predicted"/>
<organism evidence="3 4">
    <name type="scientific">Vulpes vulpes</name>
    <name type="common">Red fox</name>
    <dbReference type="NCBI Taxonomy" id="9627"/>
    <lineage>
        <taxon>Eukaryota</taxon>
        <taxon>Metazoa</taxon>
        <taxon>Chordata</taxon>
        <taxon>Craniata</taxon>
        <taxon>Vertebrata</taxon>
        <taxon>Euteleostomi</taxon>
        <taxon>Mammalia</taxon>
        <taxon>Eutheria</taxon>
        <taxon>Laurasiatheria</taxon>
        <taxon>Carnivora</taxon>
        <taxon>Caniformia</taxon>
        <taxon>Canidae</taxon>
        <taxon>Vulpes</taxon>
    </lineage>
</organism>
<evidence type="ECO:0000256" key="2">
    <source>
        <dbReference type="SAM" id="Phobius"/>
    </source>
</evidence>
<feature type="region of interest" description="Disordered" evidence="1">
    <location>
        <begin position="162"/>
        <end position="185"/>
    </location>
</feature>
<keyword evidence="2" id="KW-0812">Transmembrane</keyword>
<protein>
    <submittedName>
        <fullName evidence="4">Uncharacterized protein C2orf92 homolog isoform X1</fullName>
    </submittedName>
</protein>
<keyword evidence="2" id="KW-0472">Membrane</keyword>
<dbReference type="Proteomes" id="UP001652641">
    <property type="component" value="Chromosome 16"/>
</dbReference>
<feature type="compositionally biased region" description="Low complexity" evidence="1">
    <location>
        <begin position="78"/>
        <end position="87"/>
    </location>
</feature>
<dbReference type="RefSeq" id="XP_072598315.1">
    <property type="nucleotide sequence ID" value="XM_072742214.1"/>
</dbReference>